<dbReference type="eggNOG" id="KOG0156">
    <property type="taxonomic scope" value="Eukaryota"/>
</dbReference>
<protein>
    <recommendedName>
        <fullName evidence="13">Cytochrome P450</fullName>
    </recommendedName>
</protein>
<keyword evidence="5" id="KW-1133">Transmembrane helix</keyword>
<dbReference type="GO" id="GO:0006952">
    <property type="term" value="P:defense response"/>
    <property type="evidence" value="ECO:0007669"/>
    <property type="project" value="UniProtKB-KW"/>
</dbReference>
<evidence type="ECO:0000256" key="2">
    <source>
        <dbReference type="ARBA" id="ARBA00022692"/>
    </source>
</evidence>
<accession>A0A0E0M5X0</accession>
<dbReference type="InterPro" id="IPR001128">
    <property type="entry name" value="Cyt_P450"/>
</dbReference>
<evidence type="ECO:0000256" key="1">
    <source>
        <dbReference type="ARBA" id="ARBA00010617"/>
    </source>
</evidence>
<evidence type="ECO:0000256" key="5">
    <source>
        <dbReference type="ARBA" id="ARBA00022989"/>
    </source>
</evidence>
<keyword evidence="6 9" id="KW-0560">Oxidoreductase</keyword>
<dbReference type="InterPro" id="IPR002401">
    <property type="entry name" value="Cyt_P450_E_grp-I"/>
</dbReference>
<dbReference type="Gramene" id="OPUNC10G03200.1">
    <property type="protein sequence ID" value="OPUNC10G03200.1"/>
    <property type="gene ID" value="OPUNC10G03200"/>
</dbReference>
<dbReference type="PANTHER" id="PTHR47950">
    <property type="entry name" value="CYTOCHROME P450, FAMILY 76, SUBFAMILY C, POLYPEPTIDE 5-RELATED"/>
    <property type="match status" value="1"/>
</dbReference>
<dbReference type="AlphaFoldDB" id="A0A0E0M5X0"/>
<dbReference type="InterPro" id="IPR036396">
    <property type="entry name" value="Cyt_P450_sf"/>
</dbReference>
<dbReference type="FunFam" id="1.10.630.10:FF:000007">
    <property type="entry name" value="Cytochrome P450 76C4"/>
    <property type="match status" value="1"/>
</dbReference>
<dbReference type="STRING" id="4537.A0A0E0M5X0"/>
<keyword evidence="2" id="KW-0812">Transmembrane</keyword>
<reference evidence="11" key="1">
    <citation type="submission" date="2015-04" db="UniProtKB">
        <authorList>
            <consortium name="EnsemblPlants"/>
        </authorList>
    </citation>
    <scope>IDENTIFICATION</scope>
</reference>
<dbReference type="PRINTS" id="PR00463">
    <property type="entry name" value="EP450I"/>
</dbReference>
<dbReference type="Pfam" id="PF00067">
    <property type="entry name" value="p450"/>
    <property type="match status" value="2"/>
</dbReference>
<dbReference type="GO" id="GO:0016709">
    <property type="term" value="F:oxidoreductase activity, acting on paired donors, with incorporation or reduction of molecular oxygen, NAD(P)H as one donor, and incorporation of one atom of oxygen"/>
    <property type="evidence" value="ECO:0007669"/>
    <property type="project" value="UniProtKB-ARBA"/>
</dbReference>
<dbReference type="OMA" id="ICREAKI"/>
<keyword evidence="12" id="KW-1185">Reference proteome</keyword>
<feature type="signal peptide" evidence="10">
    <location>
        <begin position="1"/>
        <end position="26"/>
    </location>
</feature>
<keyword evidence="7 8" id="KW-0408">Iron</keyword>
<dbReference type="GO" id="GO:0020037">
    <property type="term" value="F:heme binding"/>
    <property type="evidence" value="ECO:0007669"/>
    <property type="project" value="InterPro"/>
</dbReference>
<evidence type="ECO:0000256" key="8">
    <source>
        <dbReference type="PIRSR" id="PIRSR602401-1"/>
    </source>
</evidence>
<dbReference type="PROSITE" id="PS00086">
    <property type="entry name" value="CYTOCHROME_P450"/>
    <property type="match status" value="1"/>
</dbReference>
<evidence type="ECO:0008006" key="13">
    <source>
        <dbReference type="Google" id="ProtNLM"/>
    </source>
</evidence>
<dbReference type="PRINTS" id="PR00385">
    <property type="entry name" value="P450"/>
</dbReference>
<comment type="similarity">
    <text evidence="1 9">Belongs to the cytochrome P450 family.</text>
</comment>
<dbReference type="SUPFAM" id="SSF48264">
    <property type="entry name" value="Cytochrome P450"/>
    <property type="match status" value="2"/>
</dbReference>
<sequence>MAFFLLCISSLLLFVISYIFQPLVDARRRLPPGPRRLPVIGNLHNIGKNPHRAFARLADRYGPFVSIRLGGVRAVVATSTDAAREILQRHNADIAGRGGLDSWHACGHHANSIIALPPRRKWRAMRKLCTEELFTPRRLGELRAVREEKARELARRVSDANAGGAPVAVAREVFAAVAGVLLRSMFSEDMDAATVRQLRDVVEEAVVVAGAPNLSDYFPVIAAADVMGVRRRMEKLVGWVYGVIDGQIEQRRRRRIAGEPRKNDLLDVALDMEGEVEGEGWVMNRETMRGMFMDLLVAGSGSTSSTIEWAMAELLENQKSMKKLQEELKGLLGTRTHVAESDISQLPYLQAVIKETLRLHPTVPIAFNKADATVEIQGYKIPQGTTVYVNIWAICREAKIWDDPEKFMPERFLDRDINFLGTNFEFIPFGAGRRICLGMPLAERMLHLMLASLLLQFDWTILDEVNGDGLDMTEKFGLVLSMAMPLRAVAKEKSKLMEAKIWDDPEKFMLMPERFLERDINFLGTNFKFIPFGIGWTTQRPWDAIGRKDAASDACIAAACRFD</sequence>
<keyword evidence="5" id="KW-0472">Membrane</keyword>
<proteinExistence type="inferred from homology"/>
<comment type="cofactor">
    <cofactor evidence="8">
        <name>heme</name>
        <dbReference type="ChEBI" id="CHEBI:30413"/>
    </cofactor>
</comment>
<dbReference type="EnsemblPlants" id="OPUNC10G03200.1">
    <property type="protein sequence ID" value="OPUNC10G03200.1"/>
    <property type="gene ID" value="OPUNC10G03200"/>
</dbReference>
<dbReference type="GO" id="GO:0051502">
    <property type="term" value="P:diterpene phytoalexin biosynthetic process"/>
    <property type="evidence" value="ECO:0007669"/>
    <property type="project" value="UniProtKB-ARBA"/>
</dbReference>
<evidence type="ECO:0000256" key="4">
    <source>
        <dbReference type="ARBA" id="ARBA00022821"/>
    </source>
</evidence>
<evidence type="ECO:0000256" key="3">
    <source>
        <dbReference type="ARBA" id="ARBA00022723"/>
    </source>
</evidence>
<dbReference type="Gene3D" id="1.10.630.10">
    <property type="entry name" value="Cytochrome P450"/>
    <property type="match status" value="1"/>
</dbReference>
<evidence type="ECO:0000256" key="7">
    <source>
        <dbReference type="ARBA" id="ARBA00023004"/>
    </source>
</evidence>
<feature type="chain" id="PRO_5002367162" description="Cytochrome P450" evidence="10">
    <location>
        <begin position="27"/>
        <end position="563"/>
    </location>
</feature>
<keyword evidence="9" id="KW-0503">Monooxygenase</keyword>
<dbReference type="InterPro" id="IPR017972">
    <property type="entry name" value="Cyt_P450_CS"/>
</dbReference>
<evidence type="ECO:0000256" key="10">
    <source>
        <dbReference type="SAM" id="SignalP"/>
    </source>
</evidence>
<feature type="binding site" description="axial binding residue" evidence="8">
    <location>
        <position position="436"/>
    </location>
    <ligand>
        <name>heme</name>
        <dbReference type="ChEBI" id="CHEBI:30413"/>
    </ligand>
    <ligandPart>
        <name>Fe</name>
        <dbReference type="ChEBI" id="CHEBI:18248"/>
    </ligandPart>
</feature>
<organism evidence="11">
    <name type="scientific">Oryza punctata</name>
    <name type="common">Red rice</name>
    <dbReference type="NCBI Taxonomy" id="4537"/>
    <lineage>
        <taxon>Eukaryota</taxon>
        <taxon>Viridiplantae</taxon>
        <taxon>Streptophyta</taxon>
        <taxon>Embryophyta</taxon>
        <taxon>Tracheophyta</taxon>
        <taxon>Spermatophyta</taxon>
        <taxon>Magnoliopsida</taxon>
        <taxon>Liliopsida</taxon>
        <taxon>Poales</taxon>
        <taxon>Poaceae</taxon>
        <taxon>BOP clade</taxon>
        <taxon>Oryzoideae</taxon>
        <taxon>Oryzeae</taxon>
        <taxon>Oryzinae</taxon>
        <taxon>Oryza</taxon>
    </lineage>
</organism>
<reference evidence="11" key="2">
    <citation type="submission" date="2018-05" db="EMBL/GenBank/DDBJ databases">
        <title>OpunRS2 (Oryza punctata Reference Sequence Version 2).</title>
        <authorList>
            <person name="Zhang J."/>
            <person name="Kudrna D."/>
            <person name="Lee S."/>
            <person name="Talag J."/>
            <person name="Welchert J."/>
            <person name="Wing R.A."/>
        </authorList>
    </citation>
    <scope>NUCLEOTIDE SEQUENCE [LARGE SCALE GENOMIC DNA]</scope>
</reference>
<keyword evidence="3 8" id="KW-0479">Metal-binding</keyword>
<evidence type="ECO:0000313" key="12">
    <source>
        <dbReference type="Proteomes" id="UP000026962"/>
    </source>
</evidence>
<evidence type="ECO:0000256" key="6">
    <source>
        <dbReference type="ARBA" id="ARBA00023002"/>
    </source>
</evidence>
<keyword evidence="8 9" id="KW-0349">Heme</keyword>
<keyword evidence="10" id="KW-0732">Signal</keyword>
<keyword evidence="4" id="KW-0611">Plant defense</keyword>
<dbReference type="HOGENOM" id="CLU_001570_4_2_1"/>
<evidence type="ECO:0000256" key="9">
    <source>
        <dbReference type="RuleBase" id="RU000461"/>
    </source>
</evidence>
<dbReference type="PANTHER" id="PTHR47950:SF27">
    <property type="entry name" value="IG-LIKE DOMAIN-CONTAINING PROTEIN"/>
    <property type="match status" value="1"/>
</dbReference>
<dbReference type="GO" id="GO:0005506">
    <property type="term" value="F:iron ion binding"/>
    <property type="evidence" value="ECO:0007669"/>
    <property type="project" value="InterPro"/>
</dbReference>
<name>A0A0E0M5X0_ORYPU</name>
<dbReference type="Proteomes" id="UP000026962">
    <property type="component" value="Chromosome 10"/>
</dbReference>
<evidence type="ECO:0000313" key="11">
    <source>
        <dbReference type="EnsemblPlants" id="OPUNC10G03200.1"/>
    </source>
</evidence>